<accession>A0A5B7JCM4</accession>
<reference evidence="1 2" key="1">
    <citation type="submission" date="2019-05" db="EMBL/GenBank/DDBJ databases">
        <title>Another draft genome of Portunus trituberculatus and its Hox gene families provides insights of decapod evolution.</title>
        <authorList>
            <person name="Jeong J.-H."/>
            <person name="Song I."/>
            <person name="Kim S."/>
            <person name="Choi T."/>
            <person name="Kim D."/>
            <person name="Ryu S."/>
            <person name="Kim W."/>
        </authorList>
    </citation>
    <scope>NUCLEOTIDE SEQUENCE [LARGE SCALE GENOMIC DNA]</scope>
    <source>
        <tissue evidence="1">Muscle</tissue>
    </source>
</reference>
<keyword evidence="2" id="KW-1185">Reference proteome</keyword>
<dbReference type="Proteomes" id="UP000324222">
    <property type="component" value="Unassembled WGS sequence"/>
</dbReference>
<comment type="caution">
    <text evidence="1">The sequence shown here is derived from an EMBL/GenBank/DDBJ whole genome shotgun (WGS) entry which is preliminary data.</text>
</comment>
<evidence type="ECO:0000313" key="2">
    <source>
        <dbReference type="Proteomes" id="UP000324222"/>
    </source>
</evidence>
<dbReference type="AlphaFoldDB" id="A0A5B7JCM4"/>
<dbReference type="EMBL" id="VSRR010086645">
    <property type="protein sequence ID" value="MPC91117.1"/>
    <property type="molecule type" value="Genomic_DNA"/>
</dbReference>
<organism evidence="1 2">
    <name type="scientific">Portunus trituberculatus</name>
    <name type="common">Swimming crab</name>
    <name type="synonym">Neptunus trituberculatus</name>
    <dbReference type="NCBI Taxonomy" id="210409"/>
    <lineage>
        <taxon>Eukaryota</taxon>
        <taxon>Metazoa</taxon>
        <taxon>Ecdysozoa</taxon>
        <taxon>Arthropoda</taxon>
        <taxon>Crustacea</taxon>
        <taxon>Multicrustacea</taxon>
        <taxon>Malacostraca</taxon>
        <taxon>Eumalacostraca</taxon>
        <taxon>Eucarida</taxon>
        <taxon>Decapoda</taxon>
        <taxon>Pleocyemata</taxon>
        <taxon>Brachyura</taxon>
        <taxon>Eubrachyura</taxon>
        <taxon>Portunoidea</taxon>
        <taxon>Portunidae</taxon>
        <taxon>Portuninae</taxon>
        <taxon>Portunus</taxon>
    </lineage>
</organism>
<gene>
    <name evidence="1" type="ORF">E2C01_086134</name>
</gene>
<sequence>MHSKRPNWTLYAPPQRAAQDGLYTFIGATSASRFRSQEVTSHDPSWQTLQAAFRHSGLPRTSMTLPLAH</sequence>
<proteinExistence type="predicted"/>
<protein>
    <submittedName>
        <fullName evidence="1">Uncharacterized protein</fullName>
    </submittedName>
</protein>
<evidence type="ECO:0000313" key="1">
    <source>
        <dbReference type="EMBL" id="MPC91117.1"/>
    </source>
</evidence>
<name>A0A5B7JCM4_PORTR</name>